<dbReference type="Proteomes" id="UP000250550">
    <property type="component" value="Unassembled WGS sequence"/>
</dbReference>
<dbReference type="Pfam" id="PF01476">
    <property type="entry name" value="LysM"/>
    <property type="match status" value="1"/>
</dbReference>
<dbReference type="InterPro" id="IPR018392">
    <property type="entry name" value="LysM"/>
</dbReference>
<protein>
    <submittedName>
        <fullName evidence="2">Peptidoglycan-binding protein LysM</fullName>
    </submittedName>
</protein>
<name>A0A329UR11_9FIRM</name>
<dbReference type="AlphaFoldDB" id="A0A329UR11"/>
<dbReference type="RefSeq" id="WP_112121049.1">
    <property type="nucleotide sequence ID" value="NZ_PRLF01000003.1"/>
</dbReference>
<proteinExistence type="predicted"/>
<dbReference type="PANTHER" id="PTHR34700">
    <property type="entry name" value="POTASSIUM BINDING PROTEIN KBP"/>
    <property type="match status" value="1"/>
</dbReference>
<dbReference type="PROSITE" id="PS51782">
    <property type="entry name" value="LYSM"/>
    <property type="match status" value="1"/>
</dbReference>
<organism evidence="2 3">
    <name type="scientific">Faecalibacterium prausnitzii</name>
    <dbReference type="NCBI Taxonomy" id="853"/>
    <lineage>
        <taxon>Bacteria</taxon>
        <taxon>Bacillati</taxon>
        <taxon>Bacillota</taxon>
        <taxon>Clostridia</taxon>
        <taxon>Eubacteriales</taxon>
        <taxon>Oscillospiraceae</taxon>
        <taxon>Faecalibacterium</taxon>
    </lineage>
</organism>
<reference evidence="2 3" key="1">
    <citation type="submission" date="2018-02" db="EMBL/GenBank/DDBJ databases">
        <title>Complete genome sequencing of Faecalibacterium prausnitzii strains isolated from the human gut.</title>
        <authorList>
            <person name="Fitzgerald B.C."/>
            <person name="Shkoporov A.N."/>
            <person name="Ross P.R."/>
            <person name="Hill C."/>
        </authorList>
    </citation>
    <scope>NUCLEOTIDE SEQUENCE [LARGE SCALE GENOMIC DNA]</scope>
    <source>
        <strain evidence="2 3">APC924/119</strain>
    </source>
</reference>
<dbReference type="SUPFAM" id="SSF54106">
    <property type="entry name" value="LysM domain"/>
    <property type="match status" value="1"/>
</dbReference>
<comment type="caution">
    <text evidence="2">The sequence shown here is derived from an EMBL/GenBank/DDBJ whole genome shotgun (WGS) entry which is preliminary data.</text>
</comment>
<dbReference type="SMART" id="SM00257">
    <property type="entry name" value="LysM"/>
    <property type="match status" value="1"/>
</dbReference>
<evidence type="ECO:0000259" key="1">
    <source>
        <dbReference type="PROSITE" id="PS51782"/>
    </source>
</evidence>
<dbReference type="Gene3D" id="3.10.350.10">
    <property type="entry name" value="LysM domain"/>
    <property type="match status" value="1"/>
</dbReference>
<dbReference type="PANTHER" id="PTHR34700:SF4">
    <property type="entry name" value="PHAGE-LIKE ELEMENT PBSX PROTEIN XKDP"/>
    <property type="match status" value="1"/>
</dbReference>
<dbReference type="InterPro" id="IPR052196">
    <property type="entry name" value="Bact_Kbp"/>
</dbReference>
<accession>A0A329UR11</accession>
<gene>
    <name evidence="2" type="ORF">C4N21_03840</name>
</gene>
<dbReference type="EMBL" id="PRLF01000003">
    <property type="protein sequence ID" value="RAW66447.1"/>
    <property type="molecule type" value="Genomic_DNA"/>
</dbReference>
<feature type="domain" description="LysM" evidence="1">
    <location>
        <begin position="164"/>
        <end position="213"/>
    </location>
</feature>
<sequence>MSYSCYLGGVEWPTPAKLTVKIKGKNKTLTLLNEGEINFLRTPGLSEIVLPVTLSMLTGSRSPSYYMGVLERLKTSKGTTQFILVRRSPDGRRLFDTNMTVSVEDYNITEDAKEGLDVSVDINLKQWRSYGTKTAKVEQPSTDTGKQTVTVEKERDASTAPSAKTYTVKKGDTLWAISAKYYGAGAQYTKIYGANTDKISNPNLIYPGQVLTIP</sequence>
<dbReference type="CDD" id="cd00118">
    <property type="entry name" value="LysM"/>
    <property type="match status" value="1"/>
</dbReference>
<evidence type="ECO:0000313" key="3">
    <source>
        <dbReference type="Proteomes" id="UP000250550"/>
    </source>
</evidence>
<evidence type="ECO:0000313" key="2">
    <source>
        <dbReference type="EMBL" id="RAW66447.1"/>
    </source>
</evidence>
<dbReference type="InterPro" id="IPR036779">
    <property type="entry name" value="LysM_dom_sf"/>
</dbReference>